<evidence type="ECO:0000256" key="2">
    <source>
        <dbReference type="SAM" id="Phobius"/>
    </source>
</evidence>
<keyword evidence="2" id="KW-0812">Transmembrane</keyword>
<dbReference type="AlphaFoldDB" id="A0A941EUE4"/>
<dbReference type="RefSeq" id="WP_212532766.1">
    <property type="nucleotide sequence ID" value="NZ_JAGSOG010000276.1"/>
</dbReference>
<evidence type="ECO:0000256" key="1">
    <source>
        <dbReference type="SAM" id="MobiDB-lite"/>
    </source>
</evidence>
<keyword evidence="2" id="KW-0472">Membrane</keyword>
<reference evidence="4" key="1">
    <citation type="submission" date="2021-04" db="EMBL/GenBank/DDBJ databases">
        <title>Genome based classification of Actinospica acidithermotolerans sp. nov., an actinobacterium isolated from an Indonesian hot spring.</title>
        <authorList>
            <person name="Kusuma A.B."/>
            <person name="Putra K.E."/>
            <person name="Nafisah S."/>
            <person name="Loh J."/>
            <person name="Nouioui I."/>
            <person name="Goodfellow M."/>
        </authorList>
    </citation>
    <scope>NUCLEOTIDE SEQUENCE</scope>
    <source>
        <strain evidence="4">CSCA 57</strain>
    </source>
</reference>
<dbReference type="InterPro" id="IPR019692">
    <property type="entry name" value="CFP-6_PH"/>
</dbReference>
<dbReference type="EMBL" id="JAGSOG010000276">
    <property type="protein sequence ID" value="MBR7838307.1"/>
    <property type="molecule type" value="Genomic_DNA"/>
</dbReference>
<accession>A0A941EUE4</accession>
<feature type="compositionally biased region" description="Gly residues" evidence="1">
    <location>
        <begin position="16"/>
        <end position="27"/>
    </location>
</feature>
<gene>
    <name evidence="4" type="ORF">KDL01_33870</name>
</gene>
<feature type="transmembrane region" description="Helical" evidence="2">
    <location>
        <begin position="46"/>
        <end position="68"/>
    </location>
</feature>
<dbReference type="Pfam" id="PF10756">
    <property type="entry name" value="bPH_6"/>
    <property type="match status" value="1"/>
</dbReference>
<sequence length="178" mass="18402">MESMAPNGFPTRGPGAAAGDGGSGGGAPAPALPRLPVTWRPHRTRAIIHAVAAVLVVSMTAIAALLPSDGGQPWPLPDRIAFAGIGFAGAIVLMVLARPKAVAAAEGLKVVNMLRTHRLEWAQIVAVNLRSGDPWVLLDLDDGTTLAVMGIQPADGLNSARAAVAELRALVDYYSYLV</sequence>
<comment type="caution">
    <text evidence="4">The sequence shown here is derived from an EMBL/GenBank/DDBJ whole genome shotgun (WGS) entry which is preliminary data.</text>
</comment>
<evidence type="ECO:0000259" key="3">
    <source>
        <dbReference type="Pfam" id="PF10756"/>
    </source>
</evidence>
<keyword evidence="5" id="KW-1185">Reference proteome</keyword>
<name>A0A941EUE4_9ACTN</name>
<feature type="domain" description="Low molecular weight protein antigen 6 PH" evidence="3">
    <location>
        <begin position="98"/>
        <end position="168"/>
    </location>
</feature>
<organism evidence="4 5">
    <name type="scientific">Actinospica durhamensis</name>
    <dbReference type="NCBI Taxonomy" id="1508375"/>
    <lineage>
        <taxon>Bacteria</taxon>
        <taxon>Bacillati</taxon>
        <taxon>Actinomycetota</taxon>
        <taxon>Actinomycetes</taxon>
        <taxon>Catenulisporales</taxon>
        <taxon>Actinospicaceae</taxon>
        <taxon>Actinospica</taxon>
    </lineage>
</organism>
<dbReference type="Proteomes" id="UP000675781">
    <property type="component" value="Unassembled WGS sequence"/>
</dbReference>
<protein>
    <submittedName>
        <fullName evidence="4">PH domain-containing protein</fullName>
    </submittedName>
</protein>
<keyword evidence="2" id="KW-1133">Transmembrane helix</keyword>
<evidence type="ECO:0000313" key="5">
    <source>
        <dbReference type="Proteomes" id="UP000675781"/>
    </source>
</evidence>
<proteinExistence type="predicted"/>
<feature type="transmembrane region" description="Helical" evidence="2">
    <location>
        <begin position="80"/>
        <end position="97"/>
    </location>
</feature>
<evidence type="ECO:0000313" key="4">
    <source>
        <dbReference type="EMBL" id="MBR7838307.1"/>
    </source>
</evidence>
<feature type="region of interest" description="Disordered" evidence="1">
    <location>
        <begin position="1"/>
        <end position="33"/>
    </location>
</feature>